<dbReference type="AlphaFoldDB" id="A0A2P7BWG1"/>
<sequence>MNRFEGPGSREAKIRYLDGDFQVLSPGSFVLCAVTSEKIPLDELKYWSVARQEAYADARISLEREIQLNPALRQRTKA</sequence>
<dbReference type="EMBL" id="PGGO01000001">
    <property type="protein sequence ID" value="PSH70798.1"/>
    <property type="molecule type" value="Genomic_DNA"/>
</dbReference>
<reference evidence="2" key="1">
    <citation type="submission" date="2017-11" db="EMBL/GenBank/DDBJ databases">
        <authorList>
            <person name="Kuznetsova I."/>
            <person name="Sazanova A."/>
            <person name="Chirak E."/>
            <person name="Safronova V."/>
            <person name="Willems A."/>
        </authorList>
    </citation>
    <scope>NUCLEOTIDE SEQUENCE [LARGE SCALE GENOMIC DNA]</scope>
    <source>
        <strain evidence="2">STM 196</strain>
    </source>
</reference>
<organism evidence="1 2">
    <name type="scientific">Phyllobacterium brassicacearum</name>
    <dbReference type="NCBI Taxonomy" id="314235"/>
    <lineage>
        <taxon>Bacteria</taxon>
        <taxon>Pseudomonadati</taxon>
        <taxon>Pseudomonadota</taxon>
        <taxon>Alphaproteobacteria</taxon>
        <taxon>Hyphomicrobiales</taxon>
        <taxon>Phyllobacteriaceae</taxon>
        <taxon>Phyllobacterium</taxon>
    </lineage>
</organism>
<dbReference type="InterPro" id="IPR018661">
    <property type="entry name" value="DUF2093"/>
</dbReference>
<name>A0A2P7BWG1_9HYPH</name>
<proteinExistence type="predicted"/>
<dbReference type="Proteomes" id="UP000241444">
    <property type="component" value="Unassembled WGS sequence"/>
</dbReference>
<dbReference type="Pfam" id="PF09866">
    <property type="entry name" value="DUF2093"/>
    <property type="match status" value="1"/>
</dbReference>
<dbReference type="OrthoDB" id="9801906at2"/>
<comment type="caution">
    <text evidence="1">The sequence shown here is derived from an EMBL/GenBank/DDBJ whole genome shotgun (WGS) entry which is preliminary data.</text>
</comment>
<gene>
    <name evidence="1" type="ORF">CU102_01750</name>
</gene>
<dbReference type="RefSeq" id="WP_106709224.1">
    <property type="nucleotide sequence ID" value="NZ_PGGO01000001.1"/>
</dbReference>
<keyword evidence="2" id="KW-1185">Reference proteome</keyword>
<protein>
    <submittedName>
        <fullName evidence="1">DUF2093 domain-containing protein</fullName>
    </submittedName>
</protein>
<evidence type="ECO:0000313" key="1">
    <source>
        <dbReference type="EMBL" id="PSH70798.1"/>
    </source>
</evidence>
<accession>A0A2P7BWG1</accession>
<evidence type="ECO:0000313" key="2">
    <source>
        <dbReference type="Proteomes" id="UP000241444"/>
    </source>
</evidence>